<proteinExistence type="predicted"/>
<dbReference type="Proteomes" id="UP001370490">
    <property type="component" value="Unassembled WGS sequence"/>
</dbReference>
<name>A0AAN8VQ70_9MAGN</name>
<dbReference type="PANTHER" id="PTHR47481">
    <property type="match status" value="1"/>
</dbReference>
<dbReference type="AlphaFoldDB" id="A0AAN8VQ70"/>
<protein>
    <recommendedName>
        <fullName evidence="4">Retrotransposon Copia-like N-terminal domain-containing protein</fullName>
    </recommendedName>
</protein>
<feature type="region of interest" description="Disordered" evidence="1">
    <location>
        <begin position="192"/>
        <end position="213"/>
    </location>
</feature>
<keyword evidence="3" id="KW-1185">Reference proteome</keyword>
<reference evidence="2 3" key="1">
    <citation type="submission" date="2023-12" db="EMBL/GenBank/DDBJ databases">
        <title>A high-quality genome assembly for Dillenia turbinata (Dilleniales).</title>
        <authorList>
            <person name="Chanderbali A."/>
        </authorList>
    </citation>
    <scope>NUCLEOTIDE SEQUENCE [LARGE SCALE GENOMIC DNA]</scope>
    <source>
        <strain evidence="2">LSX21</strain>
        <tissue evidence="2">Leaf</tissue>
    </source>
</reference>
<organism evidence="2 3">
    <name type="scientific">Dillenia turbinata</name>
    <dbReference type="NCBI Taxonomy" id="194707"/>
    <lineage>
        <taxon>Eukaryota</taxon>
        <taxon>Viridiplantae</taxon>
        <taxon>Streptophyta</taxon>
        <taxon>Embryophyta</taxon>
        <taxon>Tracheophyta</taxon>
        <taxon>Spermatophyta</taxon>
        <taxon>Magnoliopsida</taxon>
        <taxon>eudicotyledons</taxon>
        <taxon>Gunneridae</taxon>
        <taxon>Pentapetalae</taxon>
        <taxon>Dilleniales</taxon>
        <taxon>Dilleniaceae</taxon>
        <taxon>Dillenia</taxon>
    </lineage>
</organism>
<dbReference type="EMBL" id="JBAMMX010000011">
    <property type="protein sequence ID" value="KAK6931858.1"/>
    <property type="molecule type" value="Genomic_DNA"/>
</dbReference>
<dbReference type="Pfam" id="PF14223">
    <property type="entry name" value="Retrotran_gag_2"/>
    <property type="match status" value="1"/>
</dbReference>
<dbReference type="PANTHER" id="PTHR47481:SF22">
    <property type="entry name" value="RETROTRANSPOSON GAG DOMAIN-CONTAINING PROTEIN"/>
    <property type="match status" value="1"/>
</dbReference>
<evidence type="ECO:0000256" key="1">
    <source>
        <dbReference type="SAM" id="MobiDB-lite"/>
    </source>
</evidence>
<sequence length="213" mass="23449">MEPRSSPSHTTSLVLSTNAAVTVESVMANINPTSQCTMCAIVSFNVAAQAPLKLTPSNYLSWHLQFLTLLTGYDSHVLSKQSRSMVSQPAILRIPHSYPIKGSQTITEFIQNIKTEADELTLMNIPVDTEDFTIKILNGLDEDYKELANATLSRETTITFKELHEKLLNHEAQLAIKKGSQITLPTTANTAAKSTLPNKSNNQYIGPRQTSAF</sequence>
<evidence type="ECO:0000313" key="2">
    <source>
        <dbReference type="EMBL" id="KAK6931858.1"/>
    </source>
</evidence>
<comment type="caution">
    <text evidence="2">The sequence shown here is derived from an EMBL/GenBank/DDBJ whole genome shotgun (WGS) entry which is preliminary data.</text>
</comment>
<accession>A0AAN8VQ70</accession>
<evidence type="ECO:0000313" key="3">
    <source>
        <dbReference type="Proteomes" id="UP001370490"/>
    </source>
</evidence>
<gene>
    <name evidence="2" type="ORF">RJ641_003651</name>
</gene>
<evidence type="ECO:0008006" key="4">
    <source>
        <dbReference type="Google" id="ProtNLM"/>
    </source>
</evidence>